<comment type="caution">
    <text evidence="6">The sequence shown here is derived from an EMBL/GenBank/DDBJ whole genome shotgun (WGS) entry which is preliminary data.</text>
</comment>
<keyword evidence="7" id="KW-1185">Reference proteome</keyword>
<gene>
    <name evidence="6" type="ORF">I0Q91_02015</name>
</gene>
<sequence>MEPDKIIIEEASSLNYLFKGQFIHLVFQIIIAAITWFLAETALSQGSWLGQSDRTWLILGIMVFFFHQIIVALVFRLQLGQALFTRLFGRLDLLVWGIIFFPFLAARPFTVMALARASQNTLNINLFFARFLAILLIIPAGYTLWSVLRYFGLIRALGGDHFRVKYRKMGLVKEGAFKYTDNAMYQFAFLLLWAIALYFRSYPALLLTISQHLSIWSLYYCIEKPDLDLLY</sequence>
<dbReference type="EMBL" id="JADPIE010000001">
    <property type="protein sequence ID" value="MBF8435843.1"/>
    <property type="molecule type" value="Genomic_DNA"/>
</dbReference>
<reference evidence="6" key="1">
    <citation type="submission" date="2020-11" db="EMBL/GenBank/DDBJ databases">
        <title>Halonatronomonas betainensis gen. nov., sp. nov. a novel haloalkaliphilic representative of the family Halanaerobiacae capable of betaine degradation.</title>
        <authorList>
            <person name="Boltyanskaya Y."/>
            <person name="Kevbrin V."/>
            <person name="Detkova E."/>
            <person name="Grouzdev D.S."/>
            <person name="Koziaeva V."/>
            <person name="Zhilina T."/>
        </authorList>
    </citation>
    <scope>NUCLEOTIDE SEQUENCE</scope>
    <source>
        <strain evidence="6">Z-7014</strain>
    </source>
</reference>
<name>A0A931AN35_9FIRM</name>
<dbReference type="GO" id="GO:0012505">
    <property type="term" value="C:endomembrane system"/>
    <property type="evidence" value="ECO:0007669"/>
    <property type="project" value="UniProtKB-SubCell"/>
</dbReference>
<dbReference type="Pfam" id="PF04191">
    <property type="entry name" value="PEMT"/>
    <property type="match status" value="1"/>
</dbReference>
<proteinExistence type="predicted"/>
<dbReference type="Proteomes" id="UP000621436">
    <property type="component" value="Unassembled WGS sequence"/>
</dbReference>
<feature type="transmembrane region" description="Helical" evidence="5">
    <location>
        <begin position="183"/>
        <end position="199"/>
    </location>
</feature>
<feature type="transmembrane region" description="Helical" evidence="5">
    <location>
        <begin position="22"/>
        <end position="43"/>
    </location>
</feature>
<evidence type="ECO:0000256" key="4">
    <source>
        <dbReference type="ARBA" id="ARBA00023136"/>
    </source>
</evidence>
<feature type="transmembrane region" description="Helical" evidence="5">
    <location>
        <begin position="55"/>
        <end position="75"/>
    </location>
</feature>
<evidence type="ECO:0000313" key="6">
    <source>
        <dbReference type="EMBL" id="MBF8435843.1"/>
    </source>
</evidence>
<evidence type="ECO:0000256" key="1">
    <source>
        <dbReference type="ARBA" id="ARBA00004127"/>
    </source>
</evidence>
<dbReference type="AlphaFoldDB" id="A0A931AN35"/>
<keyword evidence="3 5" id="KW-1133">Transmembrane helix</keyword>
<evidence type="ECO:0000313" key="7">
    <source>
        <dbReference type="Proteomes" id="UP000621436"/>
    </source>
</evidence>
<feature type="transmembrane region" description="Helical" evidence="5">
    <location>
        <begin position="127"/>
        <end position="148"/>
    </location>
</feature>
<protein>
    <submittedName>
        <fullName evidence="6">Uncharacterized protein</fullName>
    </submittedName>
</protein>
<dbReference type="RefSeq" id="WP_270452525.1">
    <property type="nucleotide sequence ID" value="NZ_JADPIE010000001.1"/>
</dbReference>
<dbReference type="InterPro" id="IPR007318">
    <property type="entry name" value="Phopholipid_MeTrfase"/>
</dbReference>
<keyword evidence="4 5" id="KW-0472">Membrane</keyword>
<accession>A0A931AN35</accession>
<feature type="transmembrane region" description="Helical" evidence="5">
    <location>
        <begin position="95"/>
        <end position="115"/>
    </location>
</feature>
<evidence type="ECO:0000256" key="5">
    <source>
        <dbReference type="SAM" id="Phobius"/>
    </source>
</evidence>
<keyword evidence="2 5" id="KW-0812">Transmembrane</keyword>
<organism evidence="6 7">
    <name type="scientific">Halonatronomonas betaini</name>
    <dbReference type="NCBI Taxonomy" id="2778430"/>
    <lineage>
        <taxon>Bacteria</taxon>
        <taxon>Bacillati</taxon>
        <taxon>Bacillota</taxon>
        <taxon>Clostridia</taxon>
        <taxon>Halanaerobiales</taxon>
        <taxon>Halarsenatibacteraceae</taxon>
        <taxon>Halonatronomonas</taxon>
    </lineage>
</organism>
<evidence type="ECO:0000256" key="3">
    <source>
        <dbReference type="ARBA" id="ARBA00022989"/>
    </source>
</evidence>
<evidence type="ECO:0000256" key="2">
    <source>
        <dbReference type="ARBA" id="ARBA00022692"/>
    </source>
</evidence>
<comment type="subcellular location">
    <subcellularLocation>
        <location evidence="1">Endomembrane system</location>
        <topology evidence="1">Multi-pass membrane protein</topology>
    </subcellularLocation>
</comment>